<evidence type="ECO:0000256" key="7">
    <source>
        <dbReference type="ARBA" id="ARBA00022729"/>
    </source>
</evidence>
<keyword evidence="10" id="KW-0418">Kinase</keyword>
<dbReference type="Gene3D" id="2.10.25.10">
    <property type="entry name" value="Laminin"/>
    <property type="match status" value="2"/>
</dbReference>
<dbReference type="PROSITE" id="PS00108">
    <property type="entry name" value="PROTEIN_KINASE_ST"/>
    <property type="match status" value="1"/>
</dbReference>
<dbReference type="InterPro" id="IPR000742">
    <property type="entry name" value="EGF"/>
</dbReference>
<evidence type="ECO:0000256" key="18">
    <source>
        <dbReference type="ARBA" id="ARBA00058961"/>
    </source>
</evidence>
<dbReference type="GO" id="GO:0005524">
    <property type="term" value="F:ATP binding"/>
    <property type="evidence" value="ECO:0007669"/>
    <property type="project" value="UniProtKB-KW"/>
</dbReference>
<evidence type="ECO:0000256" key="11">
    <source>
        <dbReference type="ARBA" id="ARBA00022840"/>
    </source>
</evidence>
<dbReference type="CDD" id="cd00054">
    <property type="entry name" value="EGF_CA"/>
    <property type="match status" value="1"/>
</dbReference>
<evidence type="ECO:0000256" key="15">
    <source>
        <dbReference type="ARBA" id="ARBA00023180"/>
    </source>
</evidence>
<evidence type="ECO:0000256" key="8">
    <source>
        <dbReference type="ARBA" id="ARBA00022737"/>
    </source>
</evidence>
<keyword evidence="5" id="KW-0808">Transferase</keyword>
<dbReference type="PROSITE" id="PS50026">
    <property type="entry name" value="EGF_3"/>
    <property type="match status" value="1"/>
</dbReference>
<organism evidence="24 25">
    <name type="scientific">Forsythia ovata</name>
    <dbReference type="NCBI Taxonomy" id="205694"/>
    <lineage>
        <taxon>Eukaryota</taxon>
        <taxon>Viridiplantae</taxon>
        <taxon>Streptophyta</taxon>
        <taxon>Embryophyta</taxon>
        <taxon>Tracheophyta</taxon>
        <taxon>Spermatophyta</taxon>
        <taxon>Magnoliopsida</taxon>
        <taxon>eudicotyledons</taxon>
        <taxon>Gunneridae</taxon>
        <taxon>Pentapetalae</taxon>
        <taxon>asterids</taxon>
        <taxon>lamiids</taxon>
        <taxon>Lamiales</taxon>
        <taxon>Oleaceae</taxon>
        <taxon>Forsythieae</taxon>
        <taxon>Forsythia</taxon>
    </lineage>
</organism>
<keyword evidence="15" id="KW-0325">Glycoprotein</keyword>
<evidence type="ECO:0000313" key="25">
    <source>
        <dbReference type="Proteomes" id="UP001604277"/>
    </source>
</evidence>
<dbReference type="SMART" id="SM00181">
    <property type="entry name" value="EGF"/>
    <property type="match status" value="2"/>
</dbReference>
<evidence type="ECO:0000313" key="24">
    <source>
        <dbReference type="EMBL" id="KAL2462657.1"/>
    </source>
</evidence>
<evidence type="ECO:0000259" key="23">
    <source>
        <dbReference type="PROSITE" id="PS50026"/>
    </source>
</evidence>
<evidence type="ECO:0000256" key="6">
    <source>
        <dbReference type="ARBA" id="ARBA00022692"/>
    </source>
</evidence>
<keyword evidence="12 20" id="KW-1133">Transmembrane helix</keyword>
<keyword evidence="9" id="KW-0547">Nucleotide-binding</keyword>
<evidence type="ECO:0000256" key="12">
    <source>
        <dbReference type="ARBA" id="ARBA00022989"/>
    </source>
</evidence>
<keyword evidence="13 20" id="KW-0472">Membrane</keyword>
<dbReference type="InterPro" id="IPR045274">
    <property type="entry name" value="WAK-like"/>
</dbReference>
<evidence type="ECO:0000256" key="5">
    <source>
        <dbReference type="ARBA" id="ARBA00022679"/>
    </source>
</evidence>
<dbReference type="FunFam" id="1.10.510.10:FF:000084">
    <property type="entry name" value="Wall-associated receptor kinase 2"/>
    <property type="match status" value="1"/>
</dbReference>
<dbReference type="SUPFAM" id="SSF56112">
    <property type="entry name" value="Protein kinase-like (PK-like)"/>
    <property type="match status" value="1"/>
</dbReference>
<accession>A0ABD1PFL1</accession>
<evidence type="ECO:0000256" key="9">
    <source>
        <dbReference type="ARBA" id="ARBA00022741"/>
    </source>
</evidence>
<keyword evidence="4" id="KW-0597">Phosphoprotein</keyword>
<dbReference type="InterPro" id="IPR001881">
    <property type="entry name" value="EGF-like_Ca-bd_dom"/>
</dbReference>
<dbReference type="FunFam" id="2.10.25.10:FF:000038">
    <property type="entry name" value="Fibrillin 2"/>
    <property type="match status" value="1"/>
</dbReference>
<name>A0ABD1PFL1_9LAMI</name>
<dbReference type="InterPro" id="IPR018097">
    <property type="entry name" value="EGF_Ca-bd_CS"/>
</dbReference>
<comment type="subcellular location">
    <subcellularLocation>
        <location evidence="1">Membrane</location>
        <topology evidence="1">Single-pass type I membrane protein</topology>
    </subcellularLocation>
</comment>
<dbReference type="Pfam" id="PF00069">
    <property type="entry name" value="Pkinase"/>
    <property type="match status" value="1"/>
</dbReference>
<dbReference type="PROSITE" id="PS00010">
    <property type="entry name" value="ASX_HYDROXYL"/>
    <property type="match status" value="1"/>
</dbReference>
<dbReference type="AlphaFoldDB" id="A0ABD1PFL1"/>
<evidence type="ECO:0000259" key="22">
    <source>
        <dbReference type="PROSITE" id="PS50011"/>
    </source>
</evidence>
<dbReference type="InterPro" id="IPR000719">
    <property type="entry name" value="Prot_kinase_dom"/>
</dbReference>
<feature type="transmembrane region" description="Helical" evidence="20">
    <location>
        <begin position="355"/>
        <end position="378"/>
    </location>
</feature>
<dbReference type="Gene3D" id="3.30.200.20">
    <property type="entry name" value="Phosphorylase Kinase, domain 1"/>
    <property type="match status" value="1"/>
</dbReference>
<comment type="caution">
    <text evidence="19">Lacks conserved residue(s) required for the propagation of feature annotation.</text>
</comment>
<dbReference type="EMBL" id="JBFOLJ010000020">
    <property type="protein sequence ID" value="KAL2462657.1"/>
    <property type="molecule type" value="Genomic_DNA"/>
</dbReference>
<dbReference type="InterPro" id="IPR025287">
    <property type="entry name" value="WAK_GUB"/>
</dbReference>
<feature type="chain" id="PRO_5044834792" evidence="21">
    <location>
        <begin position="20"/>
        <end position="758"/>
    </location>
</feature>
<dbReference type="InterPro" id="IPR000152">
    <property type="entry name" value="EGF-type_Asp/Asn_hydroxyl_site"/>
</dbReference>
<proteinExistence type="predicted"/>
<dbReference type="Pfam" id="PF13947">
    <property type="entry name" value="GUB_WAK_bind"/>
    <property type="match status" value="1"/>
</dbReference>
<evidence type="ECO:0000256" key="1">
    <source>
        <dbReference type="ARBA" id="ARBA00004479"/>
    </source>
</evidence>
<feature type="domain" description="EGF-like" evidence="23">
    <location>
        <begin position="304"/>
        <end position="337"/>
    </location>
</feature>
<dbReference type="FunFam" id="3.30.200.20:FF:000043">
    <property type="entry name" value="Wall-associated receptor kinase 2"/>
    <property type="match status" value="1"/>
</dbReference>
<comment type="caution">
    <text evidence="24">The sequence shown here is derived from an EMBL/GenBank/DDBJ whole genome shotgun (WGS) entry which is preliminary data.</text>
</comment>
<reference evidence="25" key="1">
    <citation type="submission" date="2024-07" db="EMBL/GenBank/DDBJ databases">
        <title>Two chromosome-level genome assemblies of Korean endemic species Abeliophyllum distichum and Forsythia ovata (Oleaceae).</title>
        <authorList>
            <person name="Jang H."/>
        </authorList>
    </citation>
    <scope>NUCLEOTIDE SEQUENCE [LARGE SCALE GENOMIC DNA]</scope>
</reference>
<keyword evidence="25" id="KW-1185">Reference proteome</keyword>
<keyword evidence="2" id="KW-0723">Serine/threonine-protein kinase</keyword>
<dbReference type="SUPFAM" id="SSF57196">
    <property type="entry name" value="EGF/Laminin"/>
    <property type="match status" value="1"/>
</dbReference>
<keyword evidence="7 21" id="KW-0732">Signal</keyword>
<evidence type="ECO:0000256" key="14">
    <source>
        <dbReference type="ARBA" id="ARBA00023157"/>
    </source>
</evidence>
<keyword evidence="6 20" id="KW-0812">Transmembrane</keyword>
<keyword evidence="8" id="KW-0677">Repeat</keyword>
<evidence type="ECO:0000256" key="20">
    <source>
        <dbReference type="SAM" id="Phobius"/>
    </source>
</evidence>
<comment type="catalytic activity">
    <reaction evidence="16">
        <text>L-seryl-[protein] + ATP = O-phospho-L-seryl-[protein] + ADP + H(+)</text>
        <dbReference type="Rhea" id="RHEA:17989"/>
        <dbReference type="Rhea" id="RHEA-COMP:9863"/>
        <dbReference type="Rhea" id="RHEA-COMP:11604"/>
        <dbReference type="ChEBI" id="CHEBI:15378"/>
        <dbReference type="ChEBI" id="CHEBI:29999"/>
        <dbReference type="ChEBI" id="CHEBI:30616"/>
        <dbReference type="ChEBI" id="CHEBI:83421"/>
        <dbReference type="ChEBI" id="CHEBI:456216"/>
    </reaction>
</comment>
<comment type="catalytic activity">
    <reaction evidence="17">
        <text>L-threonyl-[protein] + ATP = O-phospho-L-threonyl-[protein] + ADP + H(+)</text>
        <dbReference type="Rhea" id="RHEA:46608"/>
        <dbReference type="Rhea" id="RHEA-COMP:11060"/>
        <dbReference type="Rhea" id="RHEA-COMP:11605"/>
        <dbReference type="ChEBI" id="CHEBI:15378"/>
        <dbReference type="ChEBI" id="CHEBI:30013"/>
        <dbReference type="ChEBI" id="CHEBI:30616"/>
        <dbReference type="ChEBI" id="CHEBI:61977"/>
        <dbReference type="ChEBI" id="CHEBI:456216"/>
    </reaction>
</comment>
<dbReference type="GO" id="GO:0004674">
    <property type="term" value="F:protein serine/threonine kinase activity"/>
    <property type="evidence" value="ECO:0007669"/>
    <property type="project" value="UniProtKB-KW"/>
</dbReference>
<evidence type="ECO:0000256" key="17">
    <source>
        <dbReference type="ARBA" id="ARBA00047951"/>
    </source>
</evidence>
<evidence type="ECO:0000256" key="3">
    <source>
        <dbReference type="ARBA" id="ARBA00022536"/>
    </source>
</evidence>
<gene>
    <name evidence="24" type="ORF">Fot_53894</name>
</gene>
<dbReference type="PANTHER" id="PTHR27005">
    <property type="entry name" value="WALL-ASSOCIATED RECEPTOR KINASE-LIKE 21"/>
    <property type="match status" value="1"/>
</dbReference>
<keyword evidence="11" id="KW-0067">ATP-binding</keyword>
<dbReference type="PROSITE" id="PS50011">
    <property type="entry name" value="PROTEIN_KINASE_DOM"/>
    <property type="match status" value="1"/>
</dbReference>
<dbReference type="SMART" id="SM00179">
    <property type="entry name" value="EGF_CA"/>
    <property type="match status" value="1"/>
</dbReference>
<feature type="signal peptide" evidence="21">
    <location>
        <begin position="1"/>
        <end position="19"/>
    </location>
</feature>
<dbReference type="GO" id="GO:0016020">
    <property type="term" value="C:membrane"/>
    <property type="evidence" value="ECO:0007669"/>
    <property type="project" value="UniProtKB-SubCell"/>
</dbReference>
<dbReference type="Gene3D" id="1.10.510.10">
    <property type="entry name" value="Transferase(Phosphotransferase) domain 1"/>
    <property type="match status" value="1"/>
</dbReference>
<evidence type="ECO:0000256" key="10">
    <source>
        <dbReference type="ARBA" id="ARBA00022777"/>
    </source>
</evidence>
<sequence>MFLHIICLLSLAVAPPLDAATSTKPGCQSRCGNLQVPYPFGIGIGSNCSMDSNFDIYCDTSSNPSRPYLANTPFEVVKIAETEIYVKDSSQQQAVACYDIKFNNLTEYSQLEIDYFQNSPYTLSDVNQITVFGCDDLAIGLRLSNDSNMSGTYGAGSSCAPYCENRVGTGSCPGIGCCQTSVSKGKKFLSIRLINMNSNWQRLRLFSCSFVFLGLMDSIGFTFRLSDLEDSTTFLNNYAALTRIPLVLDWRIGSQNCSKMQKSGGYACKENSYCVDFDDGVQGYHCRCKEGYEGTPYLSPGCRDINECKNFPCDSNGICTNTPGSYKCSCPNGYYGDGRKDGTGCFQVPGSHSKLAIGASLGAGMGFLLLLLTCFWLLKFLKQRKNKKQKEEFFKKNGGLLLQQQISTHEDILKKTRLFTAKDLDMATDCFNESRILGQGGQGTVYKGMLSDGKIVAVKKSKLVDEDQVEQFINEVVILSQINHRNVVKLLGCCLETEVPLLVYEFVSNGTLFNLIHDDNAEFPFSWNMRLKIAVEVAGALGYLHYATSLPIYHRDIKSSNILLDEKYVAKVSDFGTSRSIAVDQSHLTTLVKGTFGYLDPEYFQSSQFTEKSDVYSFGVVLVELLTGKRPISSDKTEPEKSLATRFLLCMEGNNLETILEAQVLEQGKREELTIVAKLAQRCLNLNGKNRPTMKEVVMELEGVKMSQMLSTPPQTIFQGVELLNAKSIMLSDDDYTWTSTIDITIASSDTSPFINFI</sequence>
<dbReference type="InterPro" id="IPR049883">
    <property type="entry name" value="NOTCH1_EGF-like"/>
</dbReference>
<dbReference type="SMART" id="SM00220">
    <property type="entry name" value="S_TKc"/>
    <property type="match status" value="1"/>
</dbReference>
<dbReference type="Proteomes" id="UP001604277">
    <property type="component" value="Unassembled WGS sequence"/>
</dbReference>
<dbReference type="Pfam" id="PF07645">
    <property type="entry name" value="EGF_CA"/>
    <property type="match status" value="1"/>
</dbReference>
<dbReference type="PANTHER" id="PTHR27005:SF515">
    <property type="entry name" value="WALL-ASSOCIATED RECEPTOR KINASE-LIKE 10-RELATED"/>
    <property type="match status" value="1"/>
</dbReference>
<comment type="function">
    <text evidence="18">Serine/threonine-protein kinase that may function as a signaling receptor of extracellular matrix component. Binding to pectin may have significance in the control of cell expansion, morphogenesis and development.</text>
</comment>
<keyword evidence="3 19" id="KW-0245">EGF-like domain</keyword>
<feature type="domain" description="Protein kinase" evidence="22">
    <location>
        <begin position="431"/>
        <end position="710"/>
    </location>
</feature>
<evidence type="ECO:0000256" key="2">
    <source>
        <dbReference type="ARBA" id="ARBA00022527"/>
    </source>
</evidence>
<evidence type="ECO:0000256" key="4">
    <source>
        <dbReference type="ARBA" id="ARBA00022553"/>
    </source>
</evidence>
<evidence type="ECO:0000256" key="13">
    <source>
        <dbReference type="ARBA" id="ARBA00023136"/>
    </source>
</evidence>
<dbReference type="CDD" id="cd14066">
    <property type="entry name" value="STKc_IRAK"/>
    <property type="match status" value="1"/>
</dbReference>
<dbReference type="InterPro" id="IPR008271">
    <property type="entry name" value="Ser/Thr_kinase_AS"/>
</dbReference>
<dbReference type="InterPro" id="IPR011009">
    <property type="entry name" value="Kinase-like_dom_sf"/>
</dbReference>
<evidence type="ECO:0000256" key="16">
    <source>
        <dbReference type="ARBA" id="ARBA00047558"/>
    </source>
</evidence>
<evidence type="ECO:0000256" key="21">
    <source>
        <dbReference type="SAM" id="SignalP"/>
    </source>
</evidence>
<dbReference type="PROSITE" id="PS01187">
    <property type="entry name" value="EGF_CA"/>
    <property type="match status" value="1"/>
</dbReference>
<protein>
    <submittedName>
        <fullName evidence="24">Wall-associated receptor kinase-like 1</fullName>
    </submittedName>
</protein>
<keyword evidence="14" id="KW-1015">Disulfide bond</keyword>
<evidence type="ECO:0000256" key="19">
    <source>
        <dbReference type="PROSITE-ProRule" id="PRU00076"/>
    </source>
</evidence>